<dbReference type="Gene3D" id="3.20.20.410">
    <property type="entry name" value="Protein of unknown function UPF0759"/>
    <property type="match status" value="1"/>
</dbReference>
<dbReference type="InterPro" id="IPR036520">
    <property type="entry name" value="UPF0759_sf"/>
</dbReference>
<proteinExistence type="predicted"/>
<dbReference type="SUPFAM" id="SSF117396">
    <property type="entry name" value="TM1631-like"/>
    <property type="match status" value="1"/>
</dbReference>
<reference evidence="1 2" key="1">
    <citation type="submission" date="2019-12" db="EMBL/GenBank/DDBJ databases">
        <authorList>
            <person name="Feng G."/>
            <person name="Zhu H."/>
        </authorList>
    </citation>
    <scope>NUCLEOTIDE SEQUENCE [LARGE SCALE GENOMIC DNA]</scope>
    <source>
        <strain evidence="1 2">FGD1</strain>
    </source>
</reference>
<dbReference type="AlphaFoldDB" id="A0A7X4GJF5"/>
<dbReference type="Pfam" id="PF01904">
    <property type="entry name" value="DUF72"/>
    <property type="match status" value="1"/>
</dbReference>
<dbReference type="PANTHER" id="PTHR30348">
    <property type="entry name" value="UNCHARACTERIZED PROTEIN YECE"/>
    <property type="match status" value="1"/>
</dbReference>
<dbReference type="Proteomes" id="UP000465810">
    <property type="component" value="Unassembled WGS sequence"/>
</dbReference>
<dbReference type="RefSeq" id="WP_160987194.1">
    <property type="nucleotide sequence ID" value="NZ_WVTD01000020.1"/>
</dbReference>
<evidence type="ECO:0000313" key="2">
    <source>
        <dbReference type="Proteomes" id="UP000465810"/>
    </source>
</evidence>
<keyword evidence="2" id="KW-1185">Reference proteome</keyword>
<protein>
    <submittedName>
        <fullName evidence="1">DUF72 domain-containing protein</fullName>
    </submittedName>
</protein>
<dbReference type="EMBL" id="WVTD01000020">
    <property type="protein sequence ID" value="MYL99765.1"/>
    <property type="molecule type" value="Genomic_DNA"/>
</dbReference>
<comment type="caution">
    <text evidence="1">The sequence shown here is derived from an EMBL/GenBank/DDBJ whole genome shotgun (WGS) entry which is preliminary data.</text>
</comment>
<evidence type="ECO:0000313" key="1">
    <source>
        <dbReference type="EMBL" id="MYL99765.1"/>
    </source>
</evidence>
<organism evidence="1 2">
    <name type="scientific">Novosphingobium silvae</name>
    <dbReference type="NCBI Taxonomy" id="2692619"/>
    <lineage>
        <taxon>Bacteria</taxon>
        <taxon>Pseudomonadati</taxon>
        <taxon>Pseudomonadota</taxon>
        <taxon>Alphaproteobacteria</taxon>
        <taxon>Sphingomonadales</taxon>
        <taxon>Sphingomonadaceae</taxon>
        <taxon>Novosphingobium</taxon>
    </lineage>
</organism>
<accession>A0A7X4GJF5</accession>
<dbReference type="PANTHER" id="PTHR30348:SF4">
    <property type="entry name" value="DUF72 DOMAIN-CONTAINING PROTEIN"/>
    <property type="match status" value="1"/>
</dbReference>
<gene>
    <name evidence="1" type="ORF">GR702_18565</name>
</gene>
<name>A0A7X4GJF5_9SPHN</name>
<sequence length="249" mass="27519">MTGKVRIGIGGWTYEPWRETFYPKGLPHARELAYVGEHLTATEINATFYRRQSPASFAKWREAVPDGFVFALKGSRYCTNRRNLAEAGEGVENFLAQGLVELGDRLGPINWQLAATKKFDADEIAAFLALLPGTHEGVAIRHAIEARHASFDDPAFYALCAEAKVAVVLADSPKYPVLDAVESAPFIYARLQNARAELEQGYPDAELDDWARRLEGWAADGREVFAFFINGAKERAPAAAMASIERLKA</sequence>
<dbReference type="InterPro" id="IPR002763">
    <property type="entry name" value="DUF72"/>
</dbReference>